<dbReference type="GeneID" id="40320258"/>
<accession>A0A422P192</accession>
<comment type="caution">
    <text evidence="2">The sequence shown here is derived from an EMBL/GenBank/DDBJ whole genome shotgun (WGS) entry which is preliminary data.</text>
</comment>
<evidence type="ECO:0000313" key="2">
    <source>
        <dbReference type="EMBL" id="RNF11502.1"/>
    </source>
</evidence>
<feature type="non-terminal residue" evidence="2">
    <location>
        <position position="1"/>
    </location>
</feature>
<keyword evidence="3" id="KW-1185">Reference proteome</keyword>
<dbReference type="RefSeq" id="XP_029226379.1">
    <property type="nucleotide sequence ID" value="XM_029373522.1"/>
</dbReference>
<name>A0A422P192_9TRYP</name>
<dbReference type="AlphaFoldDB" id="A0A422P192"/>
<evidence type="ECO:0000256" key="1">
    <source>
        <dbReference type="SAM" id="MobiDB-lite"/>
    </source>
</evidence>
<dbReference type="EMBL" id="MKKU01000459">
    <property type="protein sequence ID" value="RNF11502.1"/>
    <property type="molecule type" value="Genomic_DNA"/>
</dbReference>
<dbReference type="Proteomes" id="UP000284403">
    <property type="component" value="Unassembled WGS sequence"/>
</dbReference>
<reference evidence="2 3" key="1">
    <citation type="journal article" date="2018" name="BMC Genomics">
        <title>Genomic comparison of Trypanosoma conorhini and Trypanosoma rangeli to Trypanosoma cruzi strains of high and low virulence.</title>
        <authorList>
            <person name="Bradwell K.R."/>
            <person name="Koparde V.N."/>
            <person name="Matveyev A.V."/>
            <person name="Serrano M.G."/>
            <person name="Alves J.M."/>
            <person name="Parikh H."/>
            <person name="Huang B."/>
            <person name="Lee V."/>
            <person name="Espinosa-Alvarez O."/>
            <person name="Ortiz P.A."/>
            <person name="Costa-Martins A.G."/>
            <person name="Teixeira M.M."/>
            <person name="Buck G.A."/>
        </authorList>
    </citation>
    <scope>NUCLEOTIDE SEQUENCE [LARGE SCALE GENOMIC DNA]</scope>
    <source>
        <strain evidence="2 3">025E</strain>
    </source>
</reference>
<feature type="region of interest" description="Disordered" evidence="1">
    <location>
        <begin position="1"/>
        <end position="66"/>
    </location>
</feature>
<sequence>RVQPQRPHKKRPREDREAGAAEPMPRIPRRDVCAECPRRPSTRRHRAHTPGDHVGRVRGRGRAGGTQNHAVVHEQLVFEGAPERCFPARPDNPNSVLGVGGARALF</sequence>
<evidence type="ECO:0000313" key="3">
    <source>
        <dbReference type="Proteomes" id="UP000284403"/>
    </source>
</evidence>
<organism evidence="2 3">
    <name type="scientific">Trypanosoma conorhini</name>
    <dbReference type="NCBI Taxonomy" id="83891"/>
    <lineage>
        <taxon>Eukaryota</taxon>
        <taxon>Discoba</taxon>
        <taxon>Euglenozoa</taxon>
        <taxon>Kinetoplastea</taxon>
        <taxon>Metakinetoplastina</taxon>
        <taxon>Trypanosomatida</taxon>
        <taxon>Trypanosomatidae</taxon>
        <taxon>Trypanosoma</taxon>
    </lineage>
</organism>
<feature type="compositionally biased region" description="Basic and acidic residues" evidence="1">
    <location>
        <begin position="28"/>
        <end position="38"/>
    </location>
</feature>
<proteinExistence type="predicted"/>
<protein>
    <submittedName>
        <fullName evidence="2">Uncharacterized protein</fullName>
    </submittedName>
</protein>
<gene>
    <name evidence="2" type="ORF">Tco025E_06647</name>
</gene>
<feature type="compositionally biased region" description="Basic residues" evidence="1">
    <location>
        <begin position="1"/>
        <end position="11"/>
    </location>
</feature>